<evidence type="ECO:0000256" key="10">
    <source>
        <dbReference type="ARBA" id="ARBA00023306"/>
    </source>
</evidence>
<evidence type="ECO:0000256" key="3">
    <source>
        <dbReference type="ARBA" id="ARBA00010450"/>
    </source>
</evidence>
<feature type="active site" evidence="11">
    <location>
        <position position="173"/>
    </location>
</feature>
<evidence type="ECO:0000256" key="11">
    <source>
        <dbReference type="HAMAP-Rule" id="MF_01808"/>
    </source>
</evidence>
<dbReference type="GO" id="GO:0009037">
    <property type="term" value="F:tyrosine-based site-specific recombinase activity"/>
    <property type="evidence" value="ECO:0007669"/>
    <property type="project" value="UniProtKB-UniRule"/>
</dbReference>
<evidence type="ECO:0000256" key="1">
    <source>
        <dbReference type="ARBA" id="ARBA00004496"/>
    </source>
</evidence>
<dbReference type="GO" id="GO:0051301">
    <property type="term" value="P:cell division"/>
    <property type="evidence" value="ECO:0007669"/>
    <property type="project" value="UniProtKB-UniRule"/>
</dbReference>
<dbReference type="InterPro" id="IPR013762">
    <property type="entry name" value="Integrase-like_cat_sf"/>
</dbReference>
<evidence type="ECO:0000256" key="7">
    <source>
        <dbReference type="ARBA" id="ARBA00022908"/>
    </source>
</evidence>
<comment type="subunit">
    <text evidence="11">Forms a cyclic heterotetrameric complex composed of two molecules of XerC and two molecules of XerD.</text>
</comment>
<dbReference type="PANTHER" id="PTHR30349">
    <property type="entry name" value="PHAGE INTEGRASE-RELATED"/>
    <property type="match status" value="1"/>
</dbReference>
<keyword evidence="5 11" id="KW-0132">Cell division</keyword>
<dbReference type="HAMAP" id="MF_01808">
    <property type="entry name" value="Recomb_XerC_XerD"/>
    <property type="match status" value="1"/>
</dbReference>
<feature type="active site" evidence="11">
    <location>
        <position position="297"/>
    </location>
</feature>
<evidence type="ECO:0000256" key="9">
    <source>
        <dbReference type="ARBA" id="ARBA00023172"/>
    </source>
</evidence>
<evidence type="ECO:0000256" key="8">
    <source>
        <dbReference type="ARBA" id="ARBA00023125"/>
    </source>
</evidence>
<evidence type="ECO:0000256" key="12">
    <source>
        <dbReference type="NCBIfam" id="TIGR02224"/>
    </source>
</evidence>
<evidence type="ECO:0000256" key="2">
    <source>
        <dbReference type="ARBA" id="ARBA00006657"/>
    </source>
</evidence>
<dbReference type="InterPro" id="IPR050090">
    <property type="entry name" value="Tyrosine_recombinase_XerCD"/>
</dbReference>
<keyword evidence="16" id="KW-1185">Reference proteome</keyword>
<dbReference type="PROSITE" id="PS51898">
    <property type="entry name" value="TYR_RECOMBINASE"/>
    <property type="match status" value="1"/>
</dbReference>
<dbReference type="PROSITE" id="PS51900">
    <property type="entry name" value="CB"/>
    <property type="match status" value="1"/>
</dbReference>
<evidence type="ECO:0000256" key="6">
    <source>
        <dbReference type="ARBA" id="ARBA00022829"/>
    </source>
</evidence>
<feature type="domain" description="Core-binding (CB)" evidence="14">
    <location>
        <begin position="25"/>
        <end position="113"/>
    </location>
</feature>
<dbReference type="Gene3D" id="1.10.443.10">
    <property type="entry name" value="Intergrase catalytic core"/>
    <property type="match status" value="1"/>
</dbReference>
<comment type="similarity">
    <text evidence="3">Belongs to the 'phage' integrase family. XerD subfamily.</text>
</comment>
<accession>A0A1H8STD6</accession>
<dbReference type="Gene3D" id="1.10.150.130">
    <property type="match status" value="1"/>
</dbReference>
<feature type="active site" evidence="11">
    <location>
        <position position="271"/>
    </location>
</feature>
<dbReference type="SUPFAM" id="SSF56349">
    <property type="entry name" value="DNA breaking-rejoining enzymes"/>
    <property type="match status" value="1"/>
</dbReference>
<keyword evidence="4 11" id="KW-0963">Cytoplasm</keyword>
<dbReference type="PANTHER" id="PTHR30349:SF77">
    <property type="entry name" value="TYROSINE RECOMBINASE XERC"/>
    <property type="match status" value="1"/>
</dbReference>
<dbReference type="NCBIfam" id="TIGR02224">
    <property type="entry name" value="recomb_XerC"/>
    <property type="match status" value="1"/>
</dbReference>
<dbReference type="NCBIfam" id="NF040815">
    <property type="entry name" value="recomb_XerA_Arch"/>
    <property type="match status" value="1"/>
</dbReference>
<dbReference type="GO" id="GO:0005737">
    <property type="term" value="C:cytoplasm"/>
    <property type="evidence" value="ECO:0007669"/>
    <property type="project" value="UniProtKB-SubCell"/>
</dbReference>
<proteinExistence type="inferred from homology"/>
<dbReference type="EMBL" id="FODY01000005">
    <property type="protein sequence ID" value="SEO81952.1"/>
    <property type="molecule type" value="Genomic_DNA"/>
</dbReference>
<dbReference type="NCBIfam" id="NF001399">
    <property type="entry name" value="PRK00283.1"/>
    <property type="match status" value="1"/>
</dbReference>
<dbReference type="InterPro" id="IPR011931">
    <property type="entry name" value="Recomb_XerC"/>
</dbReference>
<dbReference type="AlphaFoldDB" id="A0A1H8STD6"/>
<evidence type="ECO:0000259" key="13">
    <source>
        <dbReference type="PROSITE" id="PS51898"/>
    </source>
</evidence>
<dbReference type="InterPro" id="IPR011932">
    <property type="entry name" value="Recomb_XerD"/>
</dbReference>
<dbReference type="InterPro" id="IPR044068">
    <property type="entry name" value="CB"/>
</dbReference>
<sequence length="325" mass="36831">MGQYASINPIKGILEKCDKKCDYMDMITEQLQYFIRYLQIEKNASQHTVISYRADLELFVDFARSQGVAEAFFENITSSLIRSYLAAMKKHGYARTTIARRIAVLRSFFRFLCREEVIEGNPFSAIHTPKLEKRLPSFLDTLEITELLQLPAKDRAGYRDAAILEVLYASGLRVGELVGLSLKDIDEVSGYILVYGKGAKERIVPVGKTALAALKTYLEHSRPFFYAKCRTGAHQALFVNSKGGPLTDRSVRRIVANYVEELALKKKVSPHTLRHTFATHLLNNGADLRSVQEMLGHVNLSTTQLYTHVTKERLKSVYRNAHPRA</sequence>
<dbReference type="Pfam" id="PF00589">
    <property type="entry name" value="Phage_integrase"/>
    <property type="match status" value="1"/>
</dbReference>
<evidence type="ECO:0000259" key="14">
    <source>
        <dbReference type="PROSITE" id="PS51900"/>
    </source>
</evidence>
<dbReference type="GO" id="GO:0006313">
    <property type="term" value="P:DNA transposition"/>
    <property type="evidence" value="ECO:0007669"/>
    <property type="project" value="UniProtKB-UniRule"/>
</dbReference>
<dbReference type="InterPro" id="IPR004107">
    <property type="entry name" value="Integrase_SAM-like_N"/>
</dbReference>
<dbReference type="Proteomes" id="UP000198847">
    <property type="component" value="Unassembled WGS sequence"/>
</dbReference>
<dbReference type="GO" id="GO:0007059">
    <property type="term" value="P:chromosome segregation"/>
    <property type="evidence" value="ECO:0007669"/>
    <property type="project" value="UniProtKB-UniRule"/>
</dbReference>
<evidence type="ECO:0000256" key="4">
    <source>
        <dbReference type="ARBA" id="ARBA00022490"/>
    </source>
</evidence>
<feature type="active site" evidence="11">
    <location>
        <position position="274"/>
    </location>
</feature>
<dbReference type="InterPro" id="IPR011010">
    <property type="entry name" value="DNA_brk_join_enz"/>
</dbReference>
<dbReference type="InterPro" id="IPR010998">
    <property type="entry name" value="Integrase_recombinase_N"/>
</dbReference>
<dbReference type="GO" id="GO:0003677">
    <property type="term" value="F:DNA binding"/>
    <property type="evidence" value="ECO:0007669"/>
    <property type="project" value="UniProtKB-UniRule"/>
</dbReference>
<keyword evidence="10 11" id="KW-0131">Cell cycle</keyword>
<feature type="domain" description="Tyr recombinase" evidence="13">
    <location>
        <begin position="134"/>
        <end position="319"/>
    </location>
</feature>
<evidence type="ECO:0000256" key="5">
    <source>
        <dbReference type="ARBA" id="ARBA00022618"/>
    </source>
</evidence>
<organism evidence="15 16">
    <name type="scientific">Propionispora vibrioides</name>
    <dbReference type="NCBI Taxonomy" id="112903"/>
    <lineage>
        <taxon>Bacteria</taxon>
        <taxon>Bacillati</taxon>
        <taxon>Bacillota</taxon>
        <taxon>Negativicutes</taxon>
        <taxon>Selenomonadales</taxon>
        <taxon>Sporomusaceae</taxon>
        <taxon>Propionispora</taxon>
    </lineage>
</organism>
<dbReference type="STRING" id="112903.SAMN04490178_105186"/>
<feature type="active site" description="O-(3'-phospho-DNA)-tyrosine intermediate" evidence="11">
    <location>
        <position position="306"/>
    </location>
</feature>
<keyword evidence="6 11" id="KW-0159">Chromosome partition</keyword>
<evidence type="ECO:0000313" key="15">
    <source>
        <dbReference type="EMBL" id="SEO81952.1"/>
    </source>
</evidence>
<evidence type="ECO:0000313" key="16">
    <source>
        <dbReference type="Proteomes" id="UP000198847"/>
    </source>
</evidence>
<name>A0A1H8STD6_9FIRM</name>
<gene>
    <name evidence="11" type="primary">xerC</name>
    <name evidence="15" type="ORF">SAMN04490178_105186</name>
</gene>
<protein>
    <recommendedName>
        <fullName evidence="11 12">Tyrosine recombinase XerC</fullName>
    </recommendedName>
</protein>
<dbReference type="InterPro" id="IPR002104">
    <property type="entry name" value="Integrase_catalytic"/>
</dbReference>
<keyword evidence="7 11" id="KW-0229">DNA integration</keyword>
<dbReference type="InterPro" id="IPR023009">
    <property type="entry name" value="Tyrosine_recombinase_XerC/XerD"/>
</dbReference>
<comment type="function">
    <text evidence="11">Site-specific tyrosine recombinase, which acts by catalyzing the cutting and rejoining of the recombining DNA molecules. The XerC-XerD complex is essential to convert dimers of the bacterial chromosome into monomers to permit their segregation at cell division. It also contributes to the segregational stability of plasmids.</text>
</comment>
<comment type="subcellular location">
    <subcellularLocation>
        <location evidence="1 11">Cytoplasm</location>
    </subcellularLocation>
</comment>
<dbReference type="Pfam" id="PF02899">
    <property type="entry name" value="Phage_int_SAM_1"/>
    <property type="match status" value="1"/>
</dbReference>
<keyword evidence="8 11" id="KW-0238">DNA-binding</keyword>
<reference evidence="15 16" key="1">
    <citation type="submission" date="2016-10" db="EMBL/GenBank/DDBJ databases">
        <authorList>
            <person name="de Groot N.N."/>
        </authorList>
    </citation>
    <scope>NUCLEOTIDE SEQUENCE [LARGE SCALE GENOMIC DNA]</scope>
    <source>
        <strain evidence="15 16">DSM 13305</strain>
    </source>
</reference>
<dbReference type="NCBIfam" id="TIGR02225">
    <property type="entry name" value="recomb_XerD"/>
    <property type="match status" value="1"/>
</dbReference>
<dbReference type="CDD" id="cd00798">
    <property type="entry name" value="INT_XerDC_C"/>
    <property type="match status" value="1"/>
</dbReference>
<comment type="similarity">
    <text evidence="2 11">Belongs to the 'phage' integrase family. XerC subfamily.</text>
</comment>
<keyword evidence="9 11" id="KW-0233">DNA recombination</keyword>
<feature type="active site" evidence="11">
    <location>
        <position position="197"/>
    </location>
</feature>